<evidence type="ECO:0000313" key="5">
    <source>
        <dbReference type="Proteomes" id="UP001391051"/>
    </source>
</evidence>
<reference evidence="4 5" key="1">
    <citation type="submission" date="2023-01" db="EMBL/GenBank/DDBJ databases">
        <title>Analysis of 21 Apiospora genomes using comparative genomics revels a genus with tremendous synthesis potential of carbohydrate active enzymes and secondary metabolites.</title>
        <authorList>
            <person name="Sorensen T."/>
        </authorList>
    </citation>
    <scope>NUCLEOTIDE SEQUENCE [LARGE SCALE GENOMIC DNA]</scope>
    <source>
        <strain evidence="4 5">CBS 24483</strain>
    </source>
</reference>
<gene>
    <name evidence="4" type="ORF">PG986_011281</name>
</gene>
<dbReference type="Pfam" id="PF00106">
    <property type="entry name" value="adh_short"/>
    <property type="match status" value="1"/>
</dbReference>
<dbReference type="PRINTS" id="PR00080">
    <property type="entry name" value="SDRFAMILY"/>
</dbReference>
<dbReference type="PRINTS" id="PR00081">
    <property type="entry name" value="GDHRDH"/>
</dbReference>
<comment type="caution">
    <text evidence="4">The sequence shown here is derived from an EMBL/GenBank/DDBJ whole genome shotgun (WGS) entry which is preliminary data.</text>
</comment>
<organism evidence="4 5">
    <name type="scientific">Apiospora aurea</name>
    <dbReference type="NCBI Taxonomy" id="335848"/>
    <lineage>
        <taxon>Eukaryota</taxon>
        <taxon>Fungi</taxon>
        <taxon>Dikarya</taxon>
        <taxon>Ascomycota</taxon>
        <taxon>Pezizomycotina</taxon>
        <taxon>Sordariomycetes</taxon>
        <taxon>Xylariomycetidae</taxon>
        <taxon>Amphisphaeriales</taxon>
        <taxon>Apiosporaceae</taxon>
        <taxon>Apiospora</taxon>
    </lineage>
</organism>
<dbReference type="RefSeq" id="XP_066696994.1">
    <property type="nucleotide sequence ID" value="XM_066847503.1"/>
</dbReference>
<accession>A0ABR1Q4U2</accession>
<dbReference type="GeneID" id="92080565"/>
<comment type="similarity">
    <text evidence="1 3">Belongs to the short-chain dehydrogenases/reductases (SDR) family.</text>
</comment>
<dbReference type="InterPro" id="IPR002347">
    <property type="entry name" value="SDR_fam"/>
</dbReference>
<dbReference type="PANTHER" id="PTHR24320">
    <property type="entry name" value="RETINOL DEHYDROGENASE"/>
    <property type="match status" value="1"/>
</dbReference>
<dbReference type="Gene3D" id="3.40.50.720">
    <property type="entry name" value="NAD(P)-binding Rossmann-like Domain"/>
    <property type="match status" value="1"/>
</dbReference>
<dbReference type="SUPFAM" id="SSF51735">
    <property type="entry name" value="NAD(P)-binding Rossmann-fold domains"/>
    <property type="match status" value="1"/>
</dbReference>
<evidence type="ECO:0000256" key="1">
    <source>
        <dbReference type="ARBA" id="ARBA00006484"/>
    </source>
</evidence>
<proteinExistence type="inferred from homology"/>
<evidence type="ECO:0000256" key="3">
    <source>
        <dbReference type="RuleBase" id="RU000363"/>
    </source>
</evidence>
<protein>
    <submittedName>
        <fullName evidence="4">NAD P-binding protein</fullName>
    </submittedName>
</protein>
<keyword evidence="5" id="KW-1185">Reference proteome</keyword>
<name>A0ABR1Q4U2_9PEZI</name>
<dbReference type="InterPro" id="IPR036291">
    <property type="entry name" value="NAD(P)-bd_dom_sf"/>
</dbReference>
<sequence>MSPYTADTTADEVAADCAPQIAGKTVLVTGATPGGLGAAFALAIAKHRPACIILATRNLATAEETAAQIRTLTEASDVQVKCVALDLGSLSQVREAAAEVNALDETVDVLVNNAGVMACPYAKTVDGIERQFGTNYVGHFLFTNLLLPKMLARGVPVRVVNISSDGHRLSHVRFEDLDFDDGKVYNRWIAYGQSKTANMLFSLSLARKLGKKNLVSVSLHPGVIWTNLGRDVKQDEFAEIGELDQIQGHRSILEQGLKIKTPECGVATHVVAAFHPSLDAPELNGSYLLDCNPVKREEMLPWGRDPVDAERLWKIGEKLVSQDFTY</sequence>
<evidence type="ECO:0000256" key="2">
    <source>
        <dbReference type="ARBA" id="ARBA00023002"/>
    </source>
</evidence>
<evidence type="ECO:0000313" key="4">
    <source>
        <dbReference type="EMBL" id="KAK7946960.1"/>
    </source>
</evidence>
<dbReference type="Proteomes" id="UP001391051">
    <property type="component" value="Unassembled WGS sequence"/>
</dbReference>
<dbReference type="PANTHER" id="PTHR24320:SF283">
    <property type="entry name" value="RETINOL DEHYDROGENASE 11"/>
    <property type="match status" value="1"/>
</dbReference>
<dbReference type="EMBL" id="JAQQWE010000007">
    <property type="protein sequence ID" value="KAK7946960.1"/>
    <property type="molecule type" value="Genomic_DNA"/>
</dbReference>
<keyword evidence="2" id="KW-0560">Oxidoreductase</keyword>